<keyword evidence="3" id="KW-1185">Reference proteome</keyword>
<proteinExistence type="predicted"/>
<name>A0AB34JBM2_PRYPA</name>
<feature type="compositionally biased region" description="Low complexity" evidence="1">
    <location>
        <begin position="362"/>
        <end position="371"/>
    </location>
</feature>
<feature type="region of interest" description="Disordered" evidence="1">
    <location>
        <begin position="362"/>
        <end position="390"/>
    </location>
</feature>
<feature type="compositionally biased region" description="Low complexity" evidence="1">
    <location>
        <begin position="287"/>
        <end position="301"/>
    </location>
</feature>
<evidence type="ECO:0000313" key="2">
    <source>
        <dbReference type="EMBL" id="KAL1516031.1"/>
    </source>
</evidence>
<feature type="region of interest" description="Disordered" evidence="1">
    <location>
        <begin position="271"/>
        <end position="347"/>
    </location>
</feature>
<comment type="caution">
    <text evidence="2">The sequence shown here is derived from an EMBL/GenBank/DDBJ whole genome shotgun (WGS) entry which is preliminary data.</text>
</comment>
<organism evidence="2 3">
    <name type="scientific">Prymnesium parvum</name>
    <name type="common">Toxic golden alga</name>
    <dbReference type="NCBI Taxonomy" id="97485"/>
    <lineage>
        <taxon>Eukaryota</taxon>
        <taxon>Haptista</taxon>
        <taxon>Haptophyta</taxon>
        <taxon>Prymnesiophyceae</taxon>
        <taxon>Prymnesiales</taxon>
        <taxon>Prymnesiaceae</taxon>
        <taxon>Prymnesium</taxon>
    </lineage>
</organism>
<accession>A0AB34JBM2</accession>
<feature type="region of interest" description="Disordered" evidence="1">
    <location>
        <begin position="124"/>
        <end position="257"/>
    </location>
</feature>
<reference evidence="2 3" key="1">
    <citation type="journal article" date="2024" name="Science">
        <title>Giant polyketide synthase enzymes in the biosynthesis of giant marine polyether toxins.</title>
        <authorList>
            <person name="Fallon T.R."/>
            <person name="Shende V.V."/>
            <person name="Wierzbicki I.H."/>
            <person name="Pendleton A.L."/>
            <person name="Watervoot N.F."/>
            <person name="Auber R.P."/>
            <person name="Gonzalez D.J."/>
            <person name="Wisecaver J.H."/>
            <person name="Moore B.S."/>
        </authorList>
    </citation>
    <scope>NUCLEOTIDE SEQUENCE [LARGE SCALE GENOMIC DNA]</scope>
    <source>
        <strain evidence="2 3">12B1</strain>
    </source>
</reference>
<feature type="compositionally biased region" description="Basic and acidic residues" evidence="1">
    <location>
        <begin position="172"/>
        <end position="186"/>
    </location>
</feature>
<gene>
    <name evidence="2" type="ORF">AB1Y20_002644</name>
</gene>
<evidence type="ECO:0000313" key="3">
    <source>
        <dbReference type="Proteomes" id="UP001515480"/>
    </source>
</evidence>
<feature type="compositionally biased region" description="Gly residues" evidence="1">
    <location>
        <begin position="302"/>
        <end position="315"/>
    </location>
</feature>
<sequence length="486" mass="50364">MEEPPCELVVLEVPWSASAPDELLRLVADALVLAPHRLLHAFVLPRDRLGLLDCLHADALSAADADAHLRALRLAPVWRRGSPLATALPAVRRALRSSAADAAARPAAAARQAAPLVVLQLSRAAARAPPPPPHAETPAAPPPPPPRLPPPRLPPPAKPPLEARARGVGKAKGKEGGGEVMKRGGEAMEEEVEEKERKERQQEEEERKKERQQEKERAPLVGGGAYRGAGRSFGKASRRGPHGEWEHQGGGAACAARRGAVEAVQLAVKLAPAPRPASAPPREARRAAACRGGEETTAPPGEAGGGEETAAGGGEETAAGGEAWGGGAPPRLYGGPPRLHSRHSLPSSGNWVRMAAACQQPPRRAAVAAPPRRADGGTFGAEPRQSASCRWAHQTHLPFSRRAGGAAEAAAANAAELPGSFLPLRMFASKLEPAAVRRTRPCGPAAGARAGRAGKESSVCGGVPEGLECAGVAKPTHEGKAPPSEQ</sequence>
<protein>
    <submittedName>
        <fullName evidence="2">Uncharacterized protein</fullName>
    </submittedName>
</protein>
<feature type="compositionally biased region" description="Pro residues" evidence="1">
    <location>
        <begin position="128"/>
        <end position="159"/>
    </location>
</feature>
<evidence type="ECO:0000256" key="1">
    <source>
        <dbReference type="SAM" id="MobiDB-lite"/>
    </source>
</evidence>
<dbReference type="EMBL" id="JBGBPQ010000011">
    <property type="protein sequence ID" value="KAL1516031.1"/>
    <property type="molecule type" value="Genomic_DNA"/>
</dbReference>
<dbReference type="Proteomes" id="UP001515480">
    <property type="component" value="Unassembled WGS sequence"/>
</dbReference>
<dbReference type="AlphaFoldDB" id="A0AB34JBM2"/>
<feature type="region of interest" description="Disordered" evidence="1">
    <location>
        <begin position="466"/>
        <end position="486"/>
    </location>
</feature>
<feature type="compositionally biased region" description="Basic and acidic residues" evidence="1">
    <location>
        <begin position="194"/>
        <end position="218"/>
    </location>
</feature>